<comment type="caution">
    <text evidence="3">The sequence shown here is derived from an EMBL/GenBank/DDBJ whole genome shotgun (WGS) entry which is preliminary data.</text>
</comment>
<protein>
    <submittedName>
        <fullName evidence="3">Alpha/beta hydrolase</fullName>
    </submittedName>
</protein>
<evidence type="ECO:0000313" key="3">
    <source>
        <dbReference type="EMBL" id="MBP0437690.1"/>
    </source>
</evidence>
<keyword evidence="3" id="KW-0378">Hydrolase</keyword>
<dbReference type="PRINTS" id="PR00412">
    <property type="entry name" value="EPOXHYDRLASE"/>
</dbReference>
<feature type="signal peptide" evidence="1">
    <location>
        <begin position="1"/>
        <end position="17"/>
    </location>
</feature>
<dbReference type="PANTHER" id="PTHR43689:SF8">
    <property type="entry name" value="ALPHA_BETA-HYDROLASES SUPERFAMILY PROTEIN"/>
    <property type="match status" value="1"/>
</dbReference>
<feature type="domain" description="AB hydrolase-1" evidence="2">
    <location>
        <begin position="56"/>
        <end position="297"/>
    </location>
</feature>
<name>A0A8J7QXM9_9HYPH</name>
<dbReference type="InterPro" id="IPR000073">
    <property type="entry name" value="AB_hydrolase_1"/>
</dbReference>
<dbReference type="AlphaFoldDB" id="A0A8J7QXM9"/>
<dbReference type="PRINTS" id="PR00111">
    <property type="entry name" value="ABHYDROLASE"/>
</dbReference>
<feature type="chain" id="PRO_5035218356" evidence="1">
    <location>
        <begin position="18"/>
        <end position="320"/>
    </location>
</feature>
<organism evidence="3 4">
    <name type="scientific">Tianweitania sediminis</name>
    <dbReference type="NCBI Taxonomy" id="1502156"/>
    <lineage>
        <taxon>Bacteria</taxon>
        <taxon>Pseudomonadati</taxon>
        <taxon>Pseudomonadota</taxon>
        <taxon>Alphaproteobacteria</taxon>
        <taxon>Hyphomicrobiales</taxon>
        <taxon>Phyllobacteriaceae</taxon>
        <taxon>Tianweitania</taxon>
    </lineage>
</organism>
<dbReference type="Proteomes" id="UP000666240">
    <property type="component" value="Unassembled WGS sequence"/>
</dbReference>
<evidence type="ECO:0000259" key="2">
    <source>
        <dbReference type="Pfam" id="PF00561"/>
    </source>
</evidence>
<sequence>MMMRKRLVWLTVAGVLAAIATRSATKRARTLNPAIGRVLSINGVELHYLDVGSGEVLVLLHGNGSLIQDFVISGLVEQAAQQFRVIVFDRPGYGWSTRPRSIRWTPAAQADLFDAALRQLRIGTAHVLGHSWGSLVAVEWALRHPASVRSLVLASGYYYPTARVDALLVSLAALPGLGTLLRHSILPHVVRAAWPLMVRQLFRPAHPPPRFSRFPKELALLPGAIRSSAEESMMMLEAAERLQSRYRELELPVAIVAGDADRIVDSRSQSRRLHEEVPGSQLTWLPGVGHMVHHVEPGRVFEATRLGAASPPLAALHVRD</sequence>
<accession>A0A8J7QXM9</accession>
<dbReference type="InterPro" id="IPR000639">
    <property type="entry name" value="Epox_hydrolase-like"/>
</dbReference>
<dbReference type="SUPFAM" id="SSF53474">
    <property type="entry name" value="alpha/beta-Hydrolases"/>
    <property type="match status" value="1"/>
</dbReference>
<dbReference type="Pfam" id="PF00561">
    <property type="entry name" value="Abhydrolase_1"/>
    <property type="match status" value="1"/>
</dbReference>
<keyword evidence="4" id="KW-1185">Reference proteome</keyword>
<reference evidence="3" key="1">
    <citation type="submission" date="2021-03" db="EMBL/GenBank/DDBJ databases">
        <title>Genome sequencing and assembly of Tianweitania sediminis.</title>
        <authorList>
            <person name="Chhetri G."/>
        </authorList>
    </citation>
    <scope>NUCLEOTIDE SEQUENCE</scope>
    <source>
        <strain evidence="3">Z8</strain>
    </source>
</reference>
<dbReference type="PANTHER" id="PTHR43689">
    <property type="entry name" value="HYDROLASE"/>
    <property type="match status" value="1"/>
</dbReference>
<dbReference type="Gene3D" id="3.40.50.1820">
    <property type="entry name" value="alpha/beta hydrolase"/>
    <property type="match status" value="1"/>
</dbReference>
<evidence type="ECO:0000256" key="1">
    <source>
        <dbReference type="SAM" id="SignalP"/>
    </source>
</evidence>
<dbReference type="EMBL" id="JAGIYY010000001">
    <property type="protein sequence ID" value="MBP0437690.1"/>
    <property type="molecule type" value="Genomic_DNA"/>
</dbReference>
<gene>
    <name evidence="3" type="ORF">J5Y06_03350</name>
</gene>
<proteinExistence type="predicted"/>
<dbReference type="GO" id="GO:0016787">
    <property type="term" value="F:hydrolase activity"/>
    <property type="evidence" value="ECO:0007669"/>
    <property type="project" value="UniProtKB-KW"/>
</dbReference>
<evidence type="ECO:0000313" key="4">
    <source>
        <dbReference type="Proteomes" id="UP000666240"/>
    </source>
</evidence>
<keyword evidence="1" id="KW-0732">Signal</keyword>
<dbReference type="RefSeq" id="WP_209333676.1">
    <property type="nucleotide sequence ID" value="NZ_JAGIYY010000001.1"/>
</dbReference>
<dbReference type="InterPro" id="IPR029058">
    <property type="entry name" value="AB_hydrolase_fold"/>
</dbReference>